<dbReference type="GO" id="GO:0015628">
    <property type="term" value="P:protein secretion by the type II secretion system"/>
    <property type="evidence" value="ECO:0007669"/>
    <property type="project" value="TreeGrafter"/>
</dbReference>
<reference evidence="12 15" key="2">
    <citation type="submission" date="2019-09" db="EMBL/GenBank/DDBJ databases">
        <title>Draft genome sequence of Pseudomonas brenneri CCUG 51514(T).</title>
        <authorList>
            <person name="Tunovic T."/>
            <person name="Pineiro-Iglesias B."/>
            <person name="Unosson C."/>
            <person name="Inganas E."/>
            <person name="Ohlen M."/>
            <person name="Cardew S."/>
            <person name="Jensie-Markopoulos S."/>
            <person name="Salva-Serra F."/>
            <person name="Jaen-Luchoro D."/>
            <person name="Svensson-Stadler L."/>
            <person name="Chun J."/>
            <person name="Moore E."/>
        </authorList>
    </citation>
    <scope>NUCLEOTIDE SEQUENCE [LARGE SCALE GENOMIC DNA]</scope>
    <source>
        <strain evidence="12 15">CCUG 51514</strain>
    </source>
</reference>
<feature type="domain" description="Type II secretion system protein GspF" evidence="11">
    <location>
        <begin position="72"/>
        <end position="195"/>
    </location>
</feature>
<keyword evidence="3 9" id="KW-0813">Transport</keyword>
<evidence type="ECO:0000256" key="3">
    <source>
        <dbReference type="ARBA" id="ARBA00022448"/>
    </source>
</evidence>
<keyword evidence="14" id="KW-1185">Reference proteome</keyword>
<protein>
    <submittedName>
        <fullName evidence="12">Type II secretion system F family protein</fullName>
    </submittedName>
    <submittedName>
        <fullName evidence="13">Type IV pilus assembly protein PilC</fullName>
    </submittedName>
</protein>
<evidence type="ECO:0000313" key="14">
    <source>
        <dbReference type="Proteomes" id="UP000199620"/>
    </source>
</evidence>
<dbReference type="Proteomes" id="UP000199620">
    <property type="component" value="Chromosome I"/>
</dbReference>
<organism evidence="12 15">
    <name type="scientific">Pseudomonas brenneri</name>
    <dbReference type="NCBI Taxonomy" id="129817"/>
    <lineage>
        <taxon>Bacteria</taxon>
        <taxon>Pseudomonadati</taxon>
        <taxon>Pseudomonadota</taxon>
        <taxon>Gammaproteobacteria</taxon>
        <taxon>Pseudomonadales</taxon>
        <taxon>Pseudomonadaceae</taxon>
        <taxon>Pseudomonas</taxon>
    </lineage>
</organism>
<comment type="subcellular location">
    <subcellularLocation>
        <location evidence="1 9">Cell inner membrane</location>
        <topology evidence="1 9">Multi-pass membrane protein</topology>
    </subcellularLocation>
</comment>
<dbReference type="PROSITE" id="PS00874">
    <property type="entry name" value="T2SP_F"/>
    <property type="match status" value="1"/>
</dbReference>
<name>A0A5B2USR8_9PSED</name>
<dbReference type="InterPro" id="IPR018076">
    <property type="entry name" value="T2SS_GspF_dom"/>
</dbReference>
<evidence type="ECO:0000313" key="12">
    <source>
        <dbReference type="EMBL" id="KAA2229532.1"/>
    </source>
</evidence>
<keyword evidence="5" id="KW-0997">Cell inner membrane</keyword>
<dbReference type="FunFam" id="1.20.81.30:FF:000001">
    <property type="entry name" value="Type II secretion system protein F"/>
    <property type="match status" value="2"/>
</dbReference>
<sequence>MNDVTVNSTATFAWEGTLRNGRKVSGETRGHSPAVIKAQLRRQGINPVRVQLRSSLLSGLRNPITPADIALFTRQLATLLKAGIPLLQAFDMIGEGLDSRAMRTLTQGLKQEVAAGNSLSDALLKHPQCFSPLYCSLIAAGEQAGTLETLLERVATHLEKSLRLKARIKKAMTYPLVVLLVAMLVSSILLIHVVPQFESLFAGSDTPLPRFTLLVIVLSEFMQGAWWMLLLAMSTTAWGLRHSYRRHLGFRLWLDAGLLKVPLAGTLLKKTAVARYARTLATTFAAGVPLAQALDSVAAAAGNERFKRAIMRMRQDVAIGMQLNRTMTASGLFPGMAIQMTAIGEESGALDSMLEKVADHYETDVDNLVDNLTSLMEPLIMVVLGSIVGALVIAMYLPIFQLGTAF</sequence>
<reference evidence="13 14" key="1">
    <citation type="submission" date="2016-10" db="EMBL/GenBank/DDBJ databases">
        <authorList>
            <person name="Varghese N."/>
            <person name="Submissions S."/>
        </authorList>
    </citation>
    <scope>NUCLEOTIDE SEQUENCE [LARGE SCALE GENOMIC DNA]</scope>
    <source>
        <strain evidence="13 14">BS2771</strain>
    </source>
</reference>
<keyword evidence="8 10" id="KW-0472">Membrane</keyword>
<feature type="domain" description="Type II secretion system protein GspF" evidence="11">
    <location>
        <begin position="277"/>
        <end position="398"/>
    </location>
</feature>
<keyword evidence="6 9" id="KW-0812">Transmembrane</keyword>
<proteinExistence type="inferred from homology"/>
<feature type="transmembrane region" description="Helical" evidence="10">
    <location>
        <begin position="213"/>
        <end position="240"/>
    </location>
</feature>
<evidence type="ECO:0000256" key="2">
    <source>
        <dbReference type="ARBA" id="ARBA00005745"/>
    </source>
</evidence>
<dbReference type="EMBL" id="VUOL01000007">
    <property type="protein sequence ID" value="KAA2229532.1"/>
    <property type="molecule type" value="Genomic_DNA"/>
</dbReference>
<evidence type="ECO:0000313" key="13">
    <source>
        <dbReference type="EMBL" id="SDV05120.1"/>
    </source>
</evidence>
<dbReference type="InterPro" id="IPR003004">
    <property type="entry name" value="GspF/PilC"/>
</dbReference>
<evidence type="ECO:0000256" key="10">
    <source>
        <dbReference type="SAM" id="Phobius"/>
    </source>
</evidence>
<evidence type="ECO:0000259" key="11">
    <source>
        <dbReference type="Pfam" id="PF00482"/>
    </source>
</evidence>
<keyword evidence="7 10" id="KW-1133">Transmembrane helix</keyword>
<evidence type="ECO:0000256" key="5">
    <source>
        <dbReference type="ARBA" id="ARBA00022519"/>
    </source>
</evidence>
<comment type="similarity">
    <text evidence="2 9">Belongs to the GSP F family.</text>
</comment>
<dbReference type="OrthoDB" id="9805682at2"/>
<evidence type="ECO:0000256" key="1">
    <source>
        <dbReference type="ARBA" id="ARBA00004429"/>
    </source>
</evidence>
<accession>A0A5B2USR8</accession>
<evidence type="ECO:0000256" key="6">
    <source>
        <dbReference type="ARBA" id="ARBA00022692"/>
    </source>
</evidence>
<dbReference type="PANTHER" id="PTHR30012:SF7">
    <property type="entry name" value="PROTEIN TRANSPORT PROTEIN HOFC HOMOLOG"/>
    <property type="match status" value="1"/>
</dbReference>
<dbReference type="AlphaFoldDB" id="A0A5B2USR8"/>
<gene>
    <name evidence="12" type="ORF">F1720_13980</name>
    <name evidence="13" type="ORF">SAMN04490181_3683</name>
</gene>
<evidence type="ECO:0000256" key="4">
    <source>
        <dbReference type="ARBA" id="ARBA00022475"/>
    </source>
</evidence>
<evidence type="ECO:0000313" key="15">
    <source>
        <dbReference type="Proteomes" id="UP000325296"/>
    </source>
</evidence>
<dbReference type="Proteomes" id="UP000325296">
    <property type="component" value="Unassembled WGS sequence"/>
</dbReference>
<feature type="transmembrane region" description="Helical" evidence="10">
    <location>
        <begin position="379"/>
        <end position="399"/>
    </location>
</feature>
<dbReference type="InterPro" id="IPR001992">
    <property type="entry name" value="T2SS_GspF/T4SS_PilC_CS"/>
</dbReference>
<feature type="transmembrane region" description="Helical" evidence="10">
    <location>
        <begin position="171"/>
        <end position="193"/>
    </location>
</feature>
<dbReference type="EMBL" id="LT629800">
    <property type="protein sequence ID" value="SDV05120.1"/>
    <property type="molecule type" value="Genomic_DNA"/>
</dbReference>
<dbReference type="RefSeq" id="WP_090292074.1">
    <property type="nucleotide sequence ID" value="NZ_BMNU01000002.1"/>
</dbReference>
<dbReference type="Pfam" id="PF00482">
    <property type="entry name" value="T2SSF"/>
    <property type="match status" value="2"/>
</dbReference>
<evidence type="ECO:0000256" key="7">
    <source>
        <dbReference type="ARBA" id="ARBA00022989"/>
    </source>
</evidence>
<evidence type="ECO:0000256" key="9">
    <source>
        <dbReference type="RuleBase" id="RU003923"/>
    </source>
</evidence>
<dbReference type="PANTHER" id="PTHR30012">
    <property type="entry name" value="GENERAL SECRETION PATHWAY PROTEIN"/>
    <property type="match status" value="1"/>
</dbReference>
<dbReference type="GO" id="GO:0005886">
    <property type="term" value="C:plasma membrane"/>
    <property type="evidence" value="ECO:0007669"/>
    <property type="project" value="UniProtKB-SubCell"/>
</dbReference>
<evidence type="ECO:0000256" key="8">
    <source>
        <dbReference type="ARBA" id="ARBA00023136"/>
    </source>
</evidence>
<dbReference type="Gene3D" id="1.20.81.30">
    <property type="entry name" value="Type II secretion system (T2SS), domain F"/>
    <property type="match status" value="2"/>
</dbReference>
<dbReference type="InterPro" id="IPR042094">
    <property type="entry name" value="T2SS_GspF_sf"/>
</dbReference>
<keyword evidence="4" id="KW-1003">Cell membrane</keyword>
<dbReference type="PRINTS" id="PR00812">
    <property type="entry name" value="BCTERIALGSPF"/>
</dbReference>